<proteinExistence type="predicted"/>
<reference evidence="3" key="2">
    <citation type="submission" date="2021-04" db="EMBL/GenBank/DDBJ databases">
        <authorList>
            <person name="Gilroy R."/>
        </authorList>
    </citation>
    <scope>NUCLEOTIDE SEQUENCE</scope>
    <source>
        <strain evidence="3">ChiHjej13B12-24818</strain>
    </source>
</reference>
<evidence type="ECO:0000256" key="2">
    <source>
        <dbReference type="SAM" id="SignalP"/>
    </source>
</evidence>
<gene>
    <name evidence="3" type="ORF">H9786_00815</name>
</gene>
<accession>A0A9D2LAT5</accession>
<sequence>MSHRFRPPRPARARLAGALLTLTLLAAGCGGEQEAGPSPNEAPEASDAGGASDQGGGTDEGGASDDGGSTAATVPADPYPVTPAPEEFEAPAPCTGEGAHLAESGGDPAQPELPERAGETLTIELAGIEDDHAQLTATIGSGEARPIEDATIGESVTIDLWTISITSVCSDSDQVGFDLVD</sequence>
<evidence type="ECO:0000313" key="4">
    <source>
        <dbReference type="Proteomes" id="UP000823823"/>
    </source>
</evidence>
<organism evidence="3 4">
    <name type="scientific">Candidatus Brachybacterium merdavium</name>
    <dbReference type="NCBI Taxonomy" id="2838513"/>
    <lineage>
        <taxon>Bacteria</taxon>
        <taxon>Bacillati</taxon>
        <taxon>Actinomycetota</taxon>
        <taxon>Actinomycetes</taxon>
        <taxon>Micrococcales</taxon>
        <taxon>Dermabacteraceae</taxon>
        <taxon>Brachybacterium</taxon>
    </lineage>
</organism>
<feature type="signal peptide" evidence="2">
    <location>
        <begin position="1"/>
        <end position="26"/>
    </location>
</feature>
<dbReference type="AlphaFoldDB" id="A0A9D2LAT5"/>
<evidence type="ECO:0000256" key="1">
    <source>
        <dbReference type="SAM" id="MobiDB-lite"/>
    </source>
</evidence>
<evidence type="ECO:0000313" key="3">
    <source>
        <dbReference type="EMBL" id="HJB09063.1"/>
    </source>
</evidence>
<dbReference type="EMBL" id="DWZH01000007">
    <property type="protein sequence ID" value="HJB09063.1"/>
    <property type="molecule type" value="Genomic_DNA"/>
</dbReference>
<reference evidence="3" key="1">
    <citation type="journal article" date="2021" name="PeerJ">
        <title>Extensive microbial diversity within the chicken gut microbiome revealed by metagenomics and culture.</title>
        <authorList>
            <person name="Gilroy R."/>
            <person name="Ravi A."/>
            <person name="Getino M."/>
            <person name="Pursley I."/>
            <person name="Horton D.L."/>
            <person name="Alikhan N.F."/>
            <person name="Baker D."/>
            <person name="Gharbi K."/>
            <person name="Hall N."/>
            <person name="Watson M."/>
            <person name="Adriaenssens E.M."/>
            <person name="Foster-Nyarko E."/>
            <person name="Jarju S."/>
            <person name="Secka A."/>
            <person name="Antonio M."/>
            <person name="Oren A."/>
            <person name="Chaudhuri R.R."/>
            <person name="La Ragione R."/>
            <person name="Hildebrand F."/>
            <person name="Pallen M.J."/>
        </authorList>
    </citation>
    <scope>NUCLEOTIDE SEQUENCE</scope>
    <source>
        <strain evidence="3">ChiHjej13B12-24818</strain>
    </source>
</reference>
<protein>
    <submittedName>
        <fullName evidence="3">Uncharacterized protein</fullName>
    </submittedName>
</protein>
<keyword evidence="2" id="KW-0732">Signal</keyword>
<feature type="region of interest" description="Disordered" evidence="1">
    <location>
        <begin position="29"/>
        <end position="114"/>
    </location>
</feature>
<dbReference type="PROSITE" id="PS51257">
    <property type="entry name" value="PROKAR_LIPOPROTEIN"/>
    <property type="match status" value="1"/>
</dbReference>
<feature type="chain" id="PRO_5038461771" evidence="2">
    <location>
        <begin position="27"/>
        <end position="181"/>
    </location>
</feature>
<comment type="caution">
    <text evidence="3">The sequence shown here is derived from an EMBL/GenBank/DDBJ whole genome shotgun (WGS) entry which is preliminary data.</text>
</comment>
<dbReference type="Proteomes" id="UP000823823">
    <property type="component" value="Unassembled WGS sequence"/>
</dbReference>
<name>A0A9D2LAT5_9MICO</name>